<dbReference type="Proteomes" id="UP000199322">
    <property type="component" value="Unassembled WGS sequence"/>
</dbReference>
<keyword evidence="6" id="KW-1185">Reference proteome</keyword>
<dbReference type="InterPro" id="IPR050166">
    <property type="entry name" value="ABC_transporter_ATP-bind"/>
</dbReference>
<keyword evidence="1" id="KW-0813">Transport</keyword>
<dbReference type="CDD" id="cd03293">
    <property type="entry name" value="ABC_NrtD_SsuB_transporters"/>
    <property type="match status" value="1"/>
</dbReference>
<dbReference type="SUPFAM" id="SSF52540">
    <property type="entry name" value="P-loop containing nucleoside triphosphate hydrolases"/>
    <property type="match status" value="1"/>
</dbReference>
<accession>A0A1G6PJ86</accession>
<evidence type="ECO:0000313" key="5">
    <source>
        <dbReference type="EMBL" id="SDC79644.1"/>
    </source>
</evidence>
<dbReference type="InterPro" id="IPR027417">
    <property type="entry name" value="P-loop_NTPase"/>
</dbReference>
<keyword evidence="2" id="KW-0547">Nucleotide-binding</keyword>
<dbReference type="GO" id="GO:0005524">
    <property type="term" value="F:ATP binding"/>
    <property type="evidence" value="ECO:0007669"/>
    <property type="project" value="UniProtKB-KW"/>
</dbReference>
<dbReference type="Pfam" id="PF00005">
    <property type="entry name" value="ABC_tran"/>
    <property type="match status" value="1"/>
</dbReference>
<proteinExistence type="predicted"/>
<dbReference type="RefSeq" id="WP_091405036.1">
    <property type="nucleotide sequence ID" value="NZ_FMYV01000008.1"/>
</dbReference>
<dbReference type="InterPro" id="IPR003593">
    <property type="entry name" value="AAA+_ATPase"/>
</dbReference>
<keyword evidence="3 5" id="KW-0067">ATP-binding</keyword>
<evidence type="ECO:0000256" key="1">
    <source>
        <dbReference type="ARBA" id="ARBA00022448"/>
    </source>
</evidence>
<protein>
    <submittedName>
        <fullName evidence="5">NitT/TauT family transport system ATP-binding protein</fullName>
    </submittedName>
</protein>
<dbReference type="PANTHER" id="PTHR42788:SF13">
    <property type="entry name" value="ALIPHATIC SULFONATES IMPORT ATP-BINDING PROTEIN SSUB"/>
    <property type="match status" value="1"/>
</dbReference>
<dbReference type="EMBL" id="FMYV01000008">
    <property type="protein sequence ID" value="SDC79644.1"/>
    <property type="molecule type" value="Genomic_DNA"/>
</dbReference>
<dbReference type="PANTHER" id="PTHR42788">
    <property type="entry name" value="TAURINE IMPORT ATP-BINDING PROTEIN-RELATED"/>
    <property type="match status" value="1"/>
</dbReference>
<dbReference type="PROSITE" id="PS00211">
    <property type="entry name" value="ABC_TRANSPORTER_1"/>
    <property type="match status" value="1"/>
</dbReference>
<dbReference type="STRING" id="28234.SAMN04488588_1813"/>
<dbReference type="AlphaFoldDB" id="A0A1G6PJ86"/>
<evidence type="ECO:0000256" key="3">
    <source>
        <dbReference type="ARBA" id="ARBA00022840"/>
    </source>
</evidence>
<evidence type="ECO:0000259" key="4">
    <source>
        <dbReference type="PROSITE" id="PS50893"/>
    </source>
</evidence>
<feature type="domain" description="ABC transporter" evidence="4">
    <location>
        <begin position="2"/>
        <end position="229"/>
    </location>
</feature>
<dbReference type="InterPro" id="IPR003439">
    <property type="entry name" value="ABC_transporter-like_ATP-bd"/>
</dbReference>
<organism evidence="5 6">
    <name type="scientific">Geotoga petraea</name>
    <dbReference type="NCBI Taxonomy" id="28234"/>
    <lineage>
        <taxon>Bacteria</taxon>
        <taxon>Thermotogati</taxon>
        <taxon>Thermotogota</taxon>
        <taxon>Thermotogae</taxon>
        <taxon>Petrotogales</taxon>
        <taxon>Petrotogaceae</taxon>
        <taxon>Geotoga</taxon>
    </lineage>
</organism>
<dbReference type="InterPro" id="IPR017871">
    <property type="entry name" value="ABC_transporter-like_CS"/>
</dbReference>
<dbReference type="PROSITE" id="PS50893">
    <property type="entry name" value="ABC_TRANSPORTER_2"/>
    <property type="match status" value="1"/>
</dbReference>
<sequence length="251" mass="28871">MIDIKIKEKKFDNLVVLKNINFKINEGEFISILGPSGCGKSTLLRTVGGFEDFDGTIKIEERIKEKPGRDVIMVFQDFNQLFPWLTIEKNILFALKHDNKNLKEHKSIAKEYINLVGLKDYADYYPHQLSGGMKQRAAIARALALKPTILLMDEPFAALDAQTRTILQQELLKIWEKVKTTIIFVTHNIQESIILGDKIVVMGTEPGHISKIYNNNLTRPRRPDTEGFTDLWHDLYTNLDQKRFLEKNVGK</sequence>
<name>A0A1G6PJ86_9BACT</name>
<dbReference type="GO" id="GO:0016887">
    <property type="term" value="F:ATP hydrolysis activity"/>
    <property type="evidence" value="ECO:0007669"/>
    <property type="project" value="InterPro"/>
</dbReference>
<evidence type="ECO:0000313" key="6">
    <source>
        <dbReference type="Proteomes" id="UP000199322"/>
    </source>
</evidence>
<gene>
    <name evidence="5" type="ORF">SAMN04488588_1813</name>
</gene>
<dbReference type="SMART" id="SM00382">
    <property type="entry name" value="AAA"/>
    <property type="match status" value="1"/>
</dbReference>
<evidence type="ECO:0000256" key="2">
    <source>
        <dbReference type="ARBA" id="ARBA00022741"/>
    </source>
</evidence>
<reference evidence="5 6" key="1">
    <citation type="submission" date="2016-10" db="EMBL/GenBank/DDBJ databases">
        <authorList>
            <person name="de Groot N.N."/>
        </authorList>
    </citation>
    <scope>NUCLEOTIDE SEQUENCE [LARGE SCALE GENOMIC DNA]</scope>
    <source>
        <strain evidence="5 6">WG14</strain>
    </source>
</reference>
<dbReference type="Gene3D" id="3.40.50.300">
    <property type="entry name" value="P-loop containing nucleotide triphosphate hydrolases"/>
    <property type="match status" value="1"/>
</dbReference>